<evidence type="ECO:0000256" key="2">
    <source>
        <dbReference type="ARBA" id="ARBA00022692"/>
    </source>
</evidence>
<dbReference type="Gene3D" id="1.20.1560.10">
    <property type="entry name" value="ABC transporter type 1, transmembrane domain"/>
    <property type="match status" value="1"/>
</dbReference>
<keyword evidence="3" id="KW-0547">Nucleotide-binding</keyword>
<proteinExistence type="predicted"/>
<gene>
    <name evidence="9" type="ORF">SO694_00005174</name>
</gene>
<keyword evidence="6" id="KW-0472">Membrane</keyword>
<keyword evidence="4" id="KW-0067">ATP-binding</keyword>
<dbReference type="SMART" id="SM00382">
    <property type="entry name" value="AAA"/>
    <property type="match status" value="1"/>
</dbReference>
<comment type="caution">
    <text evidence="9">The sequence shown here is derived from an EMBL/GenBank/DDBJ whole genome shotgun (WGS) entry which is preliminary data.</text>
</comment>
<dbReference type="SUPFAM" id="SSF52540">
    <property type="entry name" value="P-loop containing nucleoside triphosphate hydrolases"/>
    <property type="match status" value="1"/>
</dbReference>
<dbReference type="InterPro" id="IPR003593">
    <property type="entry name" value="AAA+_ATPase"/>
</dbReference>
<keyword evidence="10" id="KW-1185">Reference proteome</keyword>
<keyword evidence="5" id="KW-1133">Transmembrane helix</keyword>
<dbReference type="InterPro" id="IPR003439">
    <property type="entry name" value="ABC_transporter-like_ATP-bd"/>
</dbReference>
<comment type="subcellular location">
    <subcellularLocation>
        <location evidence="1">Membrane</location>
        <topology evidence="1">Multi-pass membrane protein</topology>
    </subcellularLocation>
</comment>
<dbReference type="InterPro" id="IPR017871">
    <property type="entry name" value="ABC_transporter-like_CS"/>
</dbReference>
<dbReference type="InterPro" id="IPR011527">
    <property type="entry name" value="ABC1_TM_dom"/>
</dbReference>
<evidence type="ECO:0000313" key="10">
    <source>
        <dbReference type="Proteomes" id="UP001363151"/>
    </source>
</evidence>
<dbReference type="InterPro" id="IPR036640">
    <property type="entry name" value="ABC1_TM_sf"/>
</dbReference>
<sequence>MAPGVFGRYVAPEWGCLAVGGASLCVSAFSNAFAPKAMGRVVDAYAKRSKDGGAGLRVELRRTACVFAVGALASGVRVSCFSRALQKALRRLRADVFDAALRRKAAFFVLGEQSGDDRLDADAVATAVERDASVALAVCTEQLQNAFRYASSLFNGGSQLFALCPGLAGELLTCVPVLAVLVRGASKSVAKRGAGAEHAEKALAVKARDLARSDRAHSVKLAGGDAVEAARFAELADAALHAGVAHGVARGALQGVLDVVGKLTVLGVVFRGGHRVERGDLSGGDLLAFALYAGYASLGLAGLAKFAASELKAGKRAAKACLRVLALADVDAASAALLDGAADAGGAGVTPDHLVLDDVTFGYAPTAPPVLKNCSLRVARGTSHALVGASGAGKSSILRLLLRLYDADAGVVRVDGADVAKMAPGDLAGLRKARAAVVEQASLLLSSGSRVVDAVTYGSAPVVDANVEAAAEAAVAGGFIRELDGAFLAEIGATGDRLSGGQRSRLSVARAVARGAATFWLLDEPTAALDAKTEALILDNVLGLAKARGVTVLLVAHSKAAVAKCDFASVLAGGAVVETGTVAVLAEDPKSKLAAALAAE</sequence>
<accession>A0ABR1G946</accession>
<feature type="domain" description="ABC transmembrane type-1" evidence="8">
    <location>
        <begin position="18"/>
        <end position="309"/>
    </location>
</feature>
<evidence type="ECO:0000313" key="9">
    <source>
        <dbReference type="EMBL" id="KAK7249837.1"/>
    </source>
</evidence>
<feature type="domain" description="ABC transporter" evidence="7">
    <location>
        <begin position="354"/>
        <end position="598"/>
    </location>
</feature>
<evidence type="ECO:0000256" key="5">
    <source>
        <dbReference type="ARBA" id="ARBA00022989"/>
    </source>
</evidence>
<evidence type="ECO:0000256" key="6">
    <source>
        <dbReference type="ARBA" id="ARBA00023136"/>
    </source>
</evidence>
<dbReference type="PROSITE" id="PS50929">
    <property type="entry name" value="ABC_TM1F"/>
    <property type="match status" value="1"/>
</dbReference>
<dbReference type="PROSITE" id="PS00211">
    <property type="entry name" value="ABC_TRANSPORTER_1"/>
    <property type="match status" value="1"/>
</dbReference>
<dbReference type="SUPFAM" id="SSF90123">
    <property type="entry name" value="ABC transporter transmembrane region"/>
    <property type="match status" value="1"/>
</dbReference>
<protein>
    <submittedName>
        <fullName evidence="9">ABC transporter</fullName>
    </submittedName>
</protein>
<dbReference type="Gene3D" id="3.40.50.300">
    <property type="entry name" value="P-loop containing nucleotide triphosphate hydrolases"/>
    <property type="match status" value="1"/>
</dbReference>
<dbReference type="Pfam" id="PF00664">
    <property type="entry name" value="ABC_membrane"/>
    <property type="match status" value="1"/>
</dbReference>
<evidence type="ECO:0000259" key="8">
    <source>
        <dbReference type="PROSITE" id="PS50929"/>
    </source>
</evidence>
<evidence type="ECO:0000256" key="3">
    <source>
        <dbReference type="ARBA" id="ARBA00022741"/>
    </source>
</evidence>
<evidence type="ECO:0000259" key="7">
    <source>
        <dbReference type="PROSITE" id="PS50893"/>
    </source>
</evidence>
<dbReference type="Pfam" id="PF00005">
    <property type="entry name" value="ABC_tran"/>
    <property type="match status" value="1"/>
</dbReference>
<dbReference type="InterPro" id="IPR027417">
    <property type="entry name" value="P-loop_NTPase"/>
</dbReference>
<evidence type="ECO:0000256" key="1">
    <source>
        <dbReference type="ARBA" id="ARBA00004141"/>
    </source>
</evidence>
<reference evidence="9 10" key="1">
    <citation type="submission" date="2024-03" db="EMBL/GenBank/DDBJ databases">
        <title>Aureococcus anophagefferens CCMP1851 and Kratosvirus quantuckense: Draft genome of a second virus-susceptible host strain in the model system.</title>
        <authorList>
            <person name="Chase E."/>
            <person name="Truchon A.R."/>
            <person name="Schepens W."/>
            <person name="Wilhelm S.W."/>
        </authorList>
    </citation>
    <scope>NUCLEOTIDE SEQUENCE [LARGE SCALE GENOMIC DNA]</scope>
    <source>
        <strain evidence="9 10">CCMP1851</strain>
    </source>
</reference>
<dbReference type="EMBL" id="JBBJCI010000039">
    <property type="protein sequence ID" value="KAK7249837.1"/>
    <property type="molecule type" value="Genomic_DNA"/>
</dbReference>
<dbReference type="PANTHER" id="PTHR43394">
    <property type="entry name" value="ATP-DEPENDENT PERMEASE MDL1, MITOCHONDRIAL"/>
    <property type="match status" value="1"/>
</dbReference>
<dbReference type="InterPro" id="IPR039421">
    <property type="entry name" value="Type_1_exporter"/>
</dbReference>
<dbReference type="PROSITE" id="PS50893">
    <property type="entry name" value="ABC_TRANSPORTER_2"/>
    <property type="match status" value="1"/>
</dbReference>
<organism evidence="9 10">
    <name type="scientific">Aureococcus anophagefferens</name>
    <name type="common">Harmful bloom alga</name>
    <dbReference type="NCBI Taxonomy" id="44056"/>
    <lineage>
        <taxon>Eukaryota</taxon>
        <taxon>Sar</taxon>
        <taxon>Stramenopiles</taxon>
        <taxon>Ochrophyta</taxon>
        <taxon>Pelagophyceae</taxon>
        <taxon>Pelagomonadales</taxon>
        <taxon>Pelagomonadaceae</taxon>
        <taxon>Aureococcus</taxon>
    </lineage>
</organism>
<dbReference type="Proteomes" id="UP001363151">
    <property type="component" value="Unassembled WGS sequence"/>
</dbReference>
<name>A0ABR1G946_AURAN</name>
<evidence type="ECO:0000256" key="4">
    <source>
        <dbReference type="ARBA" id="ARBA00022840"/>
    </source>
</evidence>
<dbReference type="PANTHER" id="PTHR43394:SF1">
    <property type="entry name" value="ATP-BINDING CASSETTE SUB-FAMILY B MEMBER 10, MITOCHONDRIAL"/>
    <property type="match status" value="1"/>
</dbReference>
<keyword evidence="2" id="KW-0812">Transmembrane</keyword>